<dbReference type="SUPFAM" id="SSF56024">
    <property type="entry name" value="Phospholipase D/nuclease"/>
    <property type="match status" value="1"/>
</dbReference>
<dbReference type="InterPro" id="IPR025202">
    <property type="entry name" value="PLD-like_dom"/>
</dbReference>
<dbReference type="GO" id="GO:0003824">
    <property type="term" value="F:catalytic activity"/>
    <property type="evidence" value="ECO:0007669"/>
    <property type="project" value="InterPro"/>
</dbReference>
<dbReference type="EMBL" id="AEPV01000068">
    <property type="protein sequence ID" value="EFU73389.1"/>
    <property type="molecule type" value="Genomic_DNA"/>
</dbReference>
<dbReference type="Proteomes" id="UP000010296">
    <property type="component" value="Unassembled WGS sequence"/>
</dbReference>
<evidence type="ECO:0000313" key="2">
    <source>
        <dbReference type="EMBL" id="EFU73389.1"/>
    </source>
</evidence>
<evidence type="ECO:0000259" key="1">
    <source>
        <dbReference type="PROSITE" id="PS50035"/>
    </source>
</evidence>
<name>E6LHD5_ENTI1</name>
<dbReference type="Pfam" id="PF13091">
    <property type="entry name" value="PLDc_2"/>
    <property type="match status" value="1"/>
</dbReference>
<organism evidence="2 3">
    <name type="scientific">Enterococcus italicus (strain DSM 15952 / CCUG 50447 / LMG 22039 / TP 1.5)</name>
    <dbReference type="NCBI Taxonomy" id="888064"/>
    <lineage>
        <taxon>Bacteria</taxon>
        <taxon>Bacillati</taxon>
        <taxon>Bacillota</taxon>
        <taxon>Bacilli</taxon>
        <taxon>Lactobacillales</taxon>
        <taxon>Enterococcaceae</taxon>
        <taxon>Enterococcus</taxon>
    </lineage>
</organism>
<feature type="domain" description="PLD phosphodiesterase" evidence="1">
    <location>
        <begin position="82"/>
        <end position="109"/>
    </location>
</feature>
<protein>
    <recommendedName>
        <fullName evidence="1">PLD phosphodiesterase domain-containing protein</fullName>
    </recommendedName>
</protein>
<reference evidence="2 3" key="1">
    <citation type="submission" date="2010-12" db="EMBL/GenBank/DDBJ databases">
        <authorList>
            <person name="Muzny D."/>
            <person name="Qin X."/>
            <person name="Deng J."/>
            <person name="Jiang H."/>
            <person name="Liu Y."/>
            <person name="Qu J."/>
            <person name="Song X.-Z."/>
            <person name="Zhang L."/>
            <person name="Thornton R."/>
            <person name="Coyle M."/>
            <person name="Francisco L."/>
            <person name="Jackson L."/>
            <person name="Javaid M."/>
            <person name="Korchina V."/>
            <person name="Kovar C."/>
            <person name="Mata R."/>
            <person name="Mathew T."/>
            <person name="Ngo R."/>
            <person name="Nguyen L."/>
            <person name="Nguyen N."/>
            <person name="Okwuonu G."/>
            <person name="Ongeri F."/>
            <person name="Pham C."/>
            <person name="Simmons D."/>
            <person name="Wilczek-Boney K."/>
            <person name="Hale W."/>
            <person name="Jakkamsetti A."/>
            <person name="Pham P."/>
            <person name="Ruth R."/>
            <person name="San Lucas F."/>
            <person name="Warren J."/>
            <person name="Zhang J."/>
            <person name="Zhao Z."/>
            <person name="Zhou C."/>
            <person name="Zhu D."/>
            <person name="Lee S."/>
            <person name="Bess C."/>
            <person name="Blankenburg K."/>
            <person name="Forbes L."/>
            <person name="Fu Q."/>
            <person name="Gubbala S."/>
            <person name="Hirani K."/>
            <person name="Jayaseelan J.C."/>
            <person name="Lara F."/>
            <person name="Munidasa M."/>
            <person name="Palculict T."/>
            <person name="Patil S."/>
            <person name="Pu L.-L."/>
            <person name="Saada N."/>
            <person name="Tang L."/>
            <person name="Weissenberger G."/>
            <person name="Zhu Y."/>
            <person name="Hemphill L."/>
            <person name="Shang Y."/>
            <person name="Youmans B."/>
            <person name="Ayvaz T."/>
            <person name="Ross M."/>
            <person name="Santibanez J."/>
            <person name="Aqrawi P."/>
            <person name="Gross S."/>
            <person name="Joshi V."/>
            <person name="Fowler G."/>
            <person name="Nazareth L."/>
            <person name="Reid J."/>
            <person name="Worley K."/>
            <person name="Petrosino J."/>
            <person name="Highlander S."/>
            <person name="Gibbs R."/>
        </authorList>
    </citation>
    <scope>NUCLEOTIDE SEQUENCE [LARGE SCALE GENOMIC DNA]</scope>
    <source>
        <strain evidence="3">DSM 15952 / CCUG 50447 / LMG 22039 / TP 1.5</strain>
    </source>
</reference>
<dbReference type="STRING" id="888064.HMPREF9088_1775"/>
<dbReference type="Gene3D" id="3.30.870.10">
    <property type="entry name" value="Endonuclease Chain A"/>
    <property type="match status" value="1"/>
</dbReference>
<gene>
    <name evidence="2" type="ORF">HMPREF9088_1775</name>
</gene>
<dbReference type="InterPro" id="IPR001736">
    <property type="entry name" value="PLipase_D/transphosphatidylase"/>
</dbReference>
<accession>E6LHD5</accession>
<dbReference type="eggNOG" id="COG1502">
    <property type="taxonomic scope" value="Bacteria"/>
</dbReference>
<sequence length="154" mass="17294">MYELLKDNHEKVMMELAAEASHSIECMSPYVKKEVTTKLLSRKKTTTSISLITNPSLRNLLSDSLDSEALTSWLAANGHVYGHASLHAKIYLFDRQMGIITSANLTNGGLRNNLEYGILFDNTQLVQQVSNELDCLYQDSLTDKLTRTKVNELV</sequence>
<dbReference type="PROSITE" id="PS50035">
    <property type="entry name" value="PLD"/>
    <property type="match status" value="1"/>
</dbReference>
<comment type="caution">
    <text evidence="2">The sequence shown here is derived from an EMBL/GenBank/DDBJ whole genome shotgun (WGS) entry which is preliminary data.</text>
</comment>
<dbReference type="PATRIC" id="fig|888064.11.peg.993"/>
<evidence type="ECO:0000313" key="3">
    <source>
        <dbReference type="Proteomes" id="UP000010296"/>
    </source>
</evidence>
<dbReference type="OrthoDB" id="2557728at2"/>
<dbReference type="HOGENOM" id="CLU_1701544_0_0_9"/>
<keyword evidence="3" id="KW-1185">Reference proteome</keyword>
<dbReference type="RefSeq" id="WP_007208788.1">
    <property type="nucleotide sequence ID" value="NZ_GL622241.1"/>
</dbReference>
<dbReference type="GO" id="GO:0006793">
    <property type="term" value="P:phosphorus metabolic process"/>
    <property type="evidence" value="ECO:0007669"/>
    <property type="project" value="UniProtKB-ARBA"/>
</dbReference>
<dbReference type="AlphaFoldDB" id="E6LHD5"/>
<proteinExistence type="predicted"/>